<sequence>MRGVEKKRHYPPHNTVLHSVGLAFACVIINTTSPHLKNTPIALTSQFVSWERLLPPLSNMVGAHAPPYSTSLSIG</sequence>
<evidence type="ECO:0000313" key="2">
    <source>
        <dbReference type="EMBL" id="SBT56424.1"/>
    </source>
</evidence>
<evidence type="ECO:0000313" key="4">
    <source>
        <dbReference type="Proteomes" id="UP000078555"/>
    </source>
</evidence>
<organism evidence="1 3">
    <name type="scientific">Plasmodium ovale wallikeri</name>
    <dbReference type="NCBI Taxonomy" id="864142"/>
    <lineage>
        <taxon>Eukaryota</taxon>
        <taxon>Sar</taxon>
        <taxon>Alveolata</taxon>
        <taxon>Apicomplexa</taxon>
        <taxon>Aconoidasida</taxon>
        <taxon>Haemosporida</taxon>
        <taxon>Plasmodiidae</taxon>
        <taxon>Plasmodium</taxon>
        <taxon>Plasmodium (Plasmodium)</taxon>
    </lineage>
</organism>
<dbReference type="Proteomes" id="UP000078550">
    <property type="component" value="Unassembled WGS sequence"/>
</dbReference>
<dbReference type="EMBL" id="FLRD01001093">
    <property type="protein sequence ID" value="SBT56424.1"/>
    <property type="molecule type" value="Genomic_DNA"/>
</dbReference>
<evidence type="ECO:0000313" key="1">
    <source>
        <dbReference type="EMBL" id="SBT41876.1"/>
    </source>
</evidence>
<proteinExistence type="predicted"/>
<dbReference type="AlphaFoldDB" id="A0A1A8ZDE3"/>
<accession>A0A1A8ZDE3</accession>
<dbReference type="PROSITE" id="PS51257">
    <property type="entry name" value="PROKAR_LIPOPROTEIN"/>
    <property type="match status" value="1"/>
</dbReference>
<dbReference type="EMBL" id="FLRE01000162">
    <property type="protein sequence ID" value="SBT41876.1"/>
    <property type="molecule type" value="Genomic_DNA"/>
</dbReference>
<keyword evidence="4" id="KW-1185">Reference proteome</keyword>
<reference evidence="3 4" key="1">
    <citation type="submission" date="2016-05" db="EMBL/GenBank/DDBJ databases">
        <authorList>
            <person name="Naeem Raeece"/>
        </authorList>
    </citation>
    <scope>NUCLEOTIDE SEQUENCE [LARGE SCALE GENOMIC DNA]</scope>
</reference>
<dbReference type="Proteomes" id="UP000078555">
    <property type="component" value="Unassembled WGS sequence"/>
</dbReference>
<name>A0A1A8ZDE3_PLAOA</name>
<protein>
    <submittedName>
        <fullName evidence="1">Uncharacterized protein</fullName>
    </submittedName>
</protein>
<reference evidence="1" key="2">
    <citation type="submission" date="2016-05" db="EMBL/GenBank/DDBJ databases">
        <authorList>
            <person name="Lavstsen T."/>
            <person name="Jespersen J.S."/>
        </authorList>
    </citation>
    <scope>NUCLEOTIDE SEQUENCE [LARGE SCALE GENOMIC DNA]</scope>
</reference>
<evidence type="ECO:0000313" key="3">
    <source>
        <dbReference type="Proteomes" id="UP000078550"/>
    </source>
</evidence>
<gene>
    <name evidence="2" type="ORF">POVWA1_076050</name>
    <name evidence="1" type="ORF">POVWA2_042600</name>
</gene>